<evidence type="ECO:0000313" key="11">
    <source>
        <dbReference type="Proteomes" id="UP000472265"/>
    </source>
</evidence>
<keyword evidence="4 6" id="KW-0238">DNA-binding</keyword>
<dbReference type="PROSITE" id="PS51433">
    <property type="entry name" value="PNT"/>
    <property type="match status" value="1"/>
</dbReference>
<dbReference type="Gene3D" id="1.10.150.50">
    <property type="entry name" value="Transcription Factor, Ets-1"/>
    <property type="match status" value="1"/>
</dbReference>
<feature type="domain" description="ETS" evidence="8">
    <location>
        <begin position="297"/>
        <end position="377"/>
    </location>
</feature>
<evidence type="ECO:0000256" key="6">
    <source>
        <dbReference type="RuleBase" id="RU004019"/>
    </source>
</evidence>
<dbReference type="SUPFAM" id="SSF46785">
    <property type="entry name" value="Winged helix' DNA-binding domain"/>
    <property type="match status" value="1"/>
</dbReference>
<dbReference type="GeneTree" id="ENSGT00940000155799"/>
<keyword evidence="5 6" id="KW-0539">Nucleus</keyword>
<dbReference type="Pfam" id="PF00178">
    <property type="entry name" value="Ets"/>
    <property type="match status" value="1"/>
</dbReference>
<gene>
    <name evidence="10" type="primary">GABPA</name>
    <name evidence="10" type="synonym">gabpa</name>
</gene>
<evidence type="ECO:0000256" key="1">
    <source>
        <dbReference type="ARBA" id="ARBA00004123"/>
    </source>
</evidence>
<dbReference type="SUPFAM" id="SSF47769">
    <property type="entry name" value="SAM/Pointed domain"/>
    <property type="match status" value="1"/>
</dbReference>
<keyword evidence="11" id="KW-1185">Reference proteome</keyword>
<dbReference type="InterPro" id="IPR036390">
    <property type="entry name" value="WH_DNA-bd_sf"/>
</dbReference>
<dbReference type="AlphaFoldDB" id="A0A671W6C5"/>
<keyword evidence="3" id="KW-0597">Phosphoprotein</keyword>
<dbReference type="PROSITE" id="PS00345">
    <property type="entry name" value="ETS_DOMAIN_1"/>
    <property type="match status" value="1"/>
</dbReference>
<comment type="similarity">
    <text evidence="2 6">Belongs to the ETS family.</text>
</comment>
<dbReference type="Gene3D" id="3.10.20.90">
    <property type="entry name" value="Phosphatidylinositol 3-kinase Catalytic Subunit, Chain A, domain 1"/>
    <property type="match status" value="1"/>
</dbReference>
<evidence type="ECO:0000259" key="9">
    <source>
        <dbReference type="PROSITE" id="PS51433"/>
    </source>
</evidence>
<evidence type="ECO:0000259" key="8">
    <source>
        <dbReference type="PROSITE" id="PS50061"/>
    </source>
</evidence>
<dbReference type="InterPro" id="IPR046328">
    <property type="entry name" value="ETS_fam"/>
</dbReference>
<reference evidence="10" key="3">
    <citation type="submission" date="2025-09" db="UniProtKB">
        <authorList>
            <consortium name="Ensembl"/>
        </authorList>
    </citation>
    <scope>IDENTIFICATION</scope>
</reference>
<dbReference type="Pfam" id="PF02198">
    <property type="entry name" value="SAM_PNT"/>
    <property type="match status" value="1"/>
</dbReference>
<dbReference type="SMART" id="SM00251">
    <property type="entry name" value="SAM_PNT"/>
    <property type="match status" value="1"/>
</dbReference>
<accession>A0A671W6C5</accession>
<dbReference type="InterPro" id="IPR000418">
    <property type="entry name" value="Ets_dom"/>
</dbReference>
<dbReference type="Pfam" id="PF11620">
    <property type="entry name" value="GABP-alpha"/>
    <property type="match status" value="1"/>
</dbReference>
<dbReference type="FunFam" id="1.10.150.50:FF:000039">
    <property type="entry name" value="GA-binding protein alpha chain, putative"/>
    <property type="match status" value="1"/>
</dbReference>
<dbReference type="Ensembl" id="ENSSAUT00010033870.1">
    <property type="protein sequence ID" value="ENSSAUP00010032156.1"/>
    <property type="gene ID" value="ENSSAUG00010013667.1"/>
</dbReference>
<dbReference type="PROSITE" id="PS50061">
    <property type="entry name" value="ETS_DOMAIN_3"/>
    <property type="match status" value="1"/>
</dbReference>
<dbReference type="PANTHER" id="PTHR11849">
    <property type="entry name" value="ETS"/>
    <property type="match status" value="1"/>
</dbReference>
<dbReference type="Gene3D" id="1.10.10.10">
    <property type="entry name" value="Winged helix-like DNA-binding domain superfamily/Winged helix DNA-binding domain"/>
    <property type="match status" value="1"/>
</dbReference>
<evidence type="ECO:0000256" key="3">
    <source>
        <dbReference type="ARBA" id="ARBA00022553"/>
    </source>
</evidence>
<dbReference type="GO" id="GO:0030154">
    <property type="term" value="P:cell differentiation"/>
    <property type="evidence" value="ECO:0007669"/>
    <property type="project" value="TreeGrafter"/>
</dbReference>
<dbReference type="InterPro" id="IPR013761">
    <property type="entry name" value="SAM/pointed_sf"/>
</dbReference>
<evidence type="ECO:0000256" key="5">
    <source>
        <dbReference type="ARBA" id="ARBA00023242"/>
    </source>
</evidence>
<dbReference type="SMART" id="SM00413">
    <property type="entry name" value="ETS"/>
    <property type="match status" value="1"/>
</dbReference>
<dbReference type="InterPro" id="IPR036388">
    <property type="entry name" value="WH-like_DNA-bd_sf"/>
</dbReference>
<dbReference type="Proteomes" id="UP000472265">
    <property type="component" value="Chromosome 9"/>
</dbReference>
<reference evidence="10" key="1">
    <citation type="submission" date="2021-04" db="EMBL/GenBank/DDBJ databases">
        <authorList>
            <consortium name="Wellcome Sanger Institute Data Sharing"/>
        </authorList>
    </citation>
    <scope>NUCLEOTIDE SEQUENCE [LARGE SCALE GENOMIC DNA]</scope>
</reference>
<organism evidence="10 11">
    <name type="scientific">Sparus aurata</name>
    <name type="common">Gilthead sea bream</name>
    <dbReference type="NCBI Taxonomy" id="8175"/>
    <lineage>
        <taxon>Eukaryota</taxon>
        <taxon>Metazoa</taxon>
        <taxon>Chordata</taxon>
        <taxon>Craniata</taxon>
        <taxon>Vertebrata</taxon>
        <taxon>Euteleostomi</taxon>
        <taxon>Actinopterygii</taxon>
        <taxon>Neopterygii</taxon>
        <taxon>Teleostei</taxon>
        <taxon>Neoteleostei</taxon>
        <taxon>Acanthomorphata</taxon>
        <taxon>Eupercaria</taxon>
        <taxon>Spariformes</taxon>
        <taxon>Sparidae</taxon>
        <taxon>Sparus</taxon>
    </lineage>
</organism>
<dbReference type="PANTHER" id="PTHR11849:SF195">
    <property type="entry name" value="GA-BINDING PROTEIN ALPHA CHAIN"/>
    <property type="match status" value="1"/>
</dbReference>
<proteinExistence type="inferred from homology"/>
<dbReference type="GO" id="GO:0005634">
    <property type="term" value="C:nucleus"/>
    <property type="evidence" value="ECO:0007669"/>
    <property type="project" value="UniProtKB-SubCell"/>
</dbReference>
<dbReference type="InterPro" id="IPR003118">
    <property type="entry name" value="Pointed_dom"/>
</dbReference>
<evidence type="ECO:0000313" key="10">
    <source>
        <dbReference type="Ensembl" id="ENSSAUP00010032156.1"/>
    </source>
</evidence>
<reference evidence="10" key="2">
    <citation type="submission" date="2025-08" db="UniProtKB">
        <authorList>
            <consortium name="Ensembl"/>
        </authorList>
    </citation>
    <scope>IDENTIFICATION</scope>
</reference>
<dbReference type="PROSITE" id="PS00346">
    <property type="entry name" value="ETS_DOMAIN_2"/>
    <property type="match status" value="1"/>
</dbReference>
<dbReference type="FunFam" id="1.10.10.10:FF:000200">
    <property type="entry name" value="GA-binding protein alpha chain, putative"/>
    <property type="match status" value="1"/>
</dbReference>
<evidence type="ECO:0000256" key="4">
    <source>
        <dbReference type="ARBA" id="ARBA00023125"/>
    </source>
</evidence>
<comment type="subcellular location">
    <subcellularLocation>
        <location evidence="1 6">Nucleus</location>
    </subcellularLocation>
</comment>
<dbReference type="InterPro" id="IPR024668">
    <property type="entry name" value="GABP_asu_N"/>
</dbReference>
<evidence type="ECO:0000256" key="7">
    <source>
        <dbReference type="SAM" id="MobiDB-lite"/>
    </source>
</evidence>
<protein>
    <submittedName>
        <fullName evidence="10">GA binding protein transcription factor subunit alpha</fullName>
    </submittedName>
</protein>
<feature type="region of interest" description="Disordered" evidence="7">
    <location>
        <begin position="269"/>
        <end position="294"/>
    </location>
</feature>
<dbReference type="GO" id="GO:0000981">
    <property type="term" value="F:DNA-binding transcription factor activity, RNA polymerase II-specific"/>
    <property type="evidence" value="ECO:0007669"/>
    <property type="project" value="TreeGrafter"/>
</dbReference>
<dbReference type="PRINTS" id="PR00454">
    <property type="entry name" value="ETSDOMAIN"/>
</dbReference>
<dbReference type="GO" id="GO:0043565">
    <property type="term" value="F:sequence-specific DNA binding"/>
    <property type="evidence" value="ECO:0007669"/>
    <property type="project" value="InterPro"/>
</dbReference>
<sequence length="429" mass="48370">MAKNEAEEMIEIEIDEREKQACLEEGVEEHTITASDLIQQDIDINEPIGNLKKLLEPRIQISLDAYDICLQDIQVTMDINRSLIGPSTSSICVFAPCPGEEKLNILEIVKPVETVEVVIDPDAAGEEGALVEEGHLIAVDRSGLSDETSEQVTRWAAALEGYRKEQVRLGIPYDPVLWSADQVIHWAVWVMKEFNIDEMEIGSIHIPGRDLCGFSQEEFLQKVPNGEILWSHLELLRKCNPKSQQSINNWCSIIPAQVSTPTAIKVLKQSRGPRAPRISGGEERSSPGNRTGNNGQIQLWQFLLELLTDKDARDCISWVGEEGEFKLNQPELVAQKWGQRKNKPTMNYEKLSRALRYYYDGDMISKVQGKRFVYKFVCDLRTLIGYSAAELNNLVTECEQKKLTRMQMHGIGQPITTVTLATTTLDKDS</sequence>
<feature type="domain" description="PNT" evidence="9">
    <location>
        <begin position="157"/>
        <end position="240"/>
    </location>
</feature>
<name>A0A671W6C5_SPAAU</name>
<evidence type="ECO:0000256" key="2">
    <source>
        <dbReference type="ARBA" id="ARBA00005562"/>
    </source>
</evidence>